<feature type="binding site" evidence="13">
    <location>
        <position position="53"/>
    </location>
    <ligand>
        <name>substrate</name>
    </ligand>
</feature>
<comment type="cofactor">
    <cofactor evidence="14">
        <name>Mg(2+)</name>
        <dbReference type="ChEBI" id="CHEBI:18420"/>
    </cofactor>
    <text evidence="14">Binds 2 magnesium ions per subunit.</text>
</comment>
<dbReference type="RefSeq" id="WP_185372473.1">
    <property type="nucleotide sequence ID" value="NZ_JAARMW010000001.1"/>
</dbReference>
<feature type="binding site" evidence="13">
    <location>
        <begin position="117"/>
        <end position="121"/>
    </location>
    <ligand>
        <name>substrate</name>
    </ligand>
</feature>
<feature type="binding site" evidence="14">
    <location>
        <position position="173"/>
    </location>
    <ligand>
        <name>Mg(2+)</name>
        <dbReference type="ChEBI" id="CHEBI:18420"/>
    </ligand>
</feature>
<evidence type="ECO:0000313" key="16">
    <source>
        <dbReference type="EMBL" id="MBC1330537.1"/>
    </source>
</evidence>
<feature type="binding site" evidence="14">
    <location>
        <position position="12"/>
    </location>
    <ligand>
        <name>Mg(2+)</name>
        <dbReference type="ChEBI" id="CHEBI:18420"/>
    </ligand>
</feature>
<dbReference type="PRINTS" id="PR00413">
    <property type="entry name" value="HADHALOGNASE"/>
</dbReference>
<dbReference type="PANTHER" id="PTHR46193:SF18">
    <property type="entry name" value="HEXITOL PHOSPHATASE B"/>
    <property type="match status" value="1"/>
</dbReference>
<evidence type="ECO:0000256" key="2">
    <source>
        <dbReference type="ARBA" id="ARBA00006171"/>
    </source>
</evidence>
<comment type="catalytic activity">
    <reaction evidence="9">
        <text>beta-D-glucose 1-phosphate = beta-D-glucose 6-phosphate</text>
        <dbReference type="Rhea" id="RHEA:20113"/>
        <dbReference type="ChEBI" id="CHEBI:57684"/>
        <dbReference type="ChEBI" id="CHEBI:58247"/>
        <dbReference type="EC" id="5.4.2.6"/>
    </reaction>
</comment>
<feature type="site" description="Important for catalytic activity and assists the phosphoryl transfer reaction to Asp8 by balancing charge and orienting the reacting groups" evidence="15">
    <location>
        <position position="148"/>
    </location>
</feature>
<evidence type="ECO:0000256" key="14">
    <source>
        <dbReference type="PIRSR" id="PIRSR610972-3"/>
    </source>
</evidence>
<feature type="binding site" evidence="13">
    <location>
        <position position="79"/>
    </location>
    <ligand>
        <name>substrate</name>
    </ligand>
</feature>
<name>A0A7X0WCW8_9LIST</name>
<comment type="similarity">
    <text evidence="2">Belongs to the HAD-like hydrolase superfamily. CbbY/CbbZ/Gph/YieH family.</text>
</comment>
<keyword evidence="8" id="KW-0119">Carbohydrate metabolism</keyword>
<dbReference type="InterPro" id="IPR023214">
    <property type="entry name" value="HAD_sf"/>
</dbReference>
<reference evidence="16 17" key="1">
    <citation type="submission" date="2020-03" db="EMBL/GenBank/DDBJ databases">
        <title>Soil Listeria distribution.</title>
        <authorList>
            <person name="Liao J."/>
            <person name="Wiedmann M."/>
        </authorList>
    </citation>
    <scope>NUCLEOTIDE SEQUENCE [LARGE SCALE GENOMIC DNA]</scope>
    <source>
        <strain evidence="16 17">FSL L7-1833</strain>
    </source>
</reference>
<dbReference type="EMBL" id="JAAROL010000001">
    <property type="protein sequence ID" value="MBC1330537.1"/>
    <property type="molecule type" value="Genomic_DNA"/>
</dbReference>
<evidence type="ECO:0000256" key="7">
    <source>
        <dbReference type="ARBA" id="ARBA00023235"/>
    </source>
</evidence>
<dbReference type="SFLD" id="SFLDG01135">
    <property type="entry name" value="C1.5.6:_HAD__Beta-PGM__Phospha"/>
    <property type="match status" value="1"/>
</dbReference>
<keyword evidence="4" id="KW-0597">Phosphoprotein</keyword>
<evidence type="ECO:0000256" key="15">
    <source>
        <dbReference type="PIRSR" id="PIRSR610972-4"/>
    </source>
</evidence>
<dbReference type="GO" id="GO:0008801">
    <property type="term" value="F:beta-phosphoglucomutase activity"/>
    <property type="evidence" value="ECO:0007669"/>
    <property type="project" value="UniProtKB-EC"/>
</dbReference>
<dbReference type="InterPro" id="IPR010976">
    <property type="entry name" value="B-phosphoglucomutase_hydrolase"/>
</dbReference>
<dbReference type="NCBIfam" id="TIGR01549">
    <property type="entry name" value="HAD-SF-IA-v1"/>
    <property type="match status" value="1"/>
</dbReference>
<dbReference type="Gene3D" id="3.40.50.1000">
    <property type="entry name" value="HAD superfamily/HAD-like"/>
    <property type="match status" value="1"/>
</dbReference>
<keyword evidence="7 16" id="KW-0413">Isomerase</keyword>
<dbReference type="NCBIfam" id="TIGR01509">
    <property type="entry name" value="HAD-SF-IA-v3"/>
    <property type="match status" value="1"/>
</dbReference>
<evidence type="ECO:0000256" key="6">
    <source>
        <dbReference type="ARBA" id="ARBA00022842"/>
    </source>
</evidence>
<accession>A0A7X0WCW8</accession>
<dbReference type="SUPFAM" id="SSF56784">
    <property type="entry name" value="HAD-like"/>
    <property type="match status" value="1"/>
</dbReference>
<dbReference type="GO" id="GO:0005737">
    <property type="term" value="C:cytoplasm"/>
    <property type="evidence" value="ECO:0007669"/>
    <property type="project" value="UniProtKB-SubCell"/>
</dbReference>
<dbReference type="SFLD" id="SFLDS00003">
    <property type="entry name" value="Haloacid_Dehalogenase"/>
    <property type="match status" value="1"/>
</dbReference>
<evidence type="ECO:0000256" key="4">
    <source>
        <dbReference type="ARBA" id="ARBA00022553"/>
    </source>
</evidence>
<dbReference type="GO" id="GO:0005975">
    <property type="term" value="P:carbohydrate metabolic process"/>
    <property type="evidence" value="ECO:0007669"/>
    <property type="project" value="InterPro"/>
</dbReference>
<evidence type="ECO:0000256" key="11">
    <source>
        <dbReference type="ARBA" id="ARBA00044991"/>
    </source>
</evidence>
<evidence type="ECO:0000256" key="13">
    <source>
        <dbReference type="PIRSR" id="PIRSR610972-2"/>
    </source>
</evidence>
<evidence type="ECO:0000256" key="12">
    <source>
        <dbReference type="PIRSR" id="PIRSR610972-1"/>
    </source>
</evidence>
<dbReference type="InterPro" id="IPR036412">
    <property type="entry name" value="HAD-like_sf"/>
</dbReference>
<dbReference type="Pfam" id="PF00702">
    <property type="entry name" value="Hydrolase"/>
    <property type="match status" value="1"/>
</dbReference>
<feature type="binding site" evidence="14">
    <location>
        <position position="10"/>
    </location>
    <ligand>
        <name>Mg(2+)</name>
        <dbReference type="ChEBI" id="CHEBI:18420"/>
    </ligand>
</feature>
<dbReference type="InterPro" id="IPR051600">
    <property type="entry name" value="Beta-PGM-like"/>
</dbReference>
<dbReference type="SFLD" id="SFLDG01129">
    <property type="entry name" value="C1.5:_HAD__Beta-PGM__Phosphata"/>
    <property type="match status" value="1"/>
</dbReference>
<dbReference type="PANTHER" id="PTHR46193">
    <property type="entry name" value="6-PHOSPHOGLUCONATE PHOSPHATASE"/>
    <property type="match status" value="1"/>
</dbReference>
<dbReference type="InterPro" id="IPR010972">
    <property type="entry name" value="Beta-PGM"/>
</dbReference>
<organism evidence="16 17">
    <name type="scientific">Listeria booriae</name>
    <dbReference type="NCBI Taxonomy" id="1552123"/>
    <lineage>
        <taxon>Bacteria</taxon>
        <taxon>Bacillati</taxon>
        <taxon>Bacillota</taxon>
        <taxon>Bacilli</taxon>
        <taxon>Bacillales</taxon>
        <taxon>Listeriaceae</taxon>
        <taxon>Listeria</taxon>
    </lineage>
</organism>
<evidence type="ECO:0000256" key="9">
    <source>
        <dbReference type="ARBA" id="ARBA00044926"/>
    </source>
</evidence>
<dbReference type="Gene3D" id="1.10.150.240">
    <property type="entry name" value="Putative phosphatase, domain 2"/>
    <property type="match status" value="1"/>
</dbReference>
<dbReference type="FunFam" id="1.10.150.240:FF:000010">
    <property type="entry name" value="Beta-phosphoglucomutase"/>
    <property type="match status" value="1"/>
</dbReference>
<dbReference type="Proteomes" id="UP000532866">
    <property type="component" value="Unassembled WGS sequence"/>
</dbReference>
<proteinExistence type="inferred from homology"/>
<feature type="active site" description="Proton donor/acceptor" evidence="12">
    <location>
        <position position="10"/>
    </location>
</feature>
<feature type="binding site" evidence="13">
    <location>
        <position position="26"/>
    </location>
    <ligand>
        <name>substrate</name>
    </ligand>
</feature>
<dbReference type="NCBIfam" id="TIGR02009">
    <property type="entry name" value="PGMB-YQAB-SF"/>
    <property type="match status" value="1"/>
</dbReference>
<dbReference type="CDD" id="cd02598">
    <property type="entry name" value="HAD_BPGM"/>
    <property type="match status" value="1"/>
</dbReference>
<feature type="binding site" evidence="13">
    <location>
        <position position="148"/>
    </location>
    <ligand>
        <name>substrate</name>
    </ligand>
</feature>
<gene>
    <name evidence="16" type="primary">pgmB</name>
    <name evidence="16" type="ORF">HB759_01115</name>
</gene>
<feature type="binding site" evidence="14">
    <location>
        <position position="172"/>
    </location>
    <ligand>
        <name>Mg(2+)</name>
        <dbReference type="ChEBI" id="CHEBI:18420"/>
    </ligand>
</feature>
<comment type="caution">
    <text evidence="16">The sequence shown here is derived from an EMBL/GenBank/DDBJ whole genome shotgun (WGS) entry which is preliminary data.</text>
</comment>
<evidence type="ECO:0000256" key="1">
    <source>
        <dbReference type="ARBA" id="ARBA00004496"/>
    </source>
</evidence>
<feature type="active site" description="Proton donor/acceptor" evidence="12">
    <location>
        <position position="12"/>
    </location>
</feature>
<evidence type="ECO:0000256" key="5">
    <source>
        <dbReference type="ARBA" id="ARBA00022723"/>
    </source>
</evidence>
<feature type="site" description="Important for catalytic activity and assists the phosphoryl transfer reaction to Asp8 by balancing charge and orienting the reacting groups" evidence="15">
    <location>
        <position position="117"/>
    </location>
</feature>
<keyword evidence="5 14" id="KW-0479">Metal-binding</keyword>
<keyword evidence="3" id="KW-0963">Cytoplasm</keyword>
<dbReference type="SFLD" id="SFLDF00046">
    <property type="entry name" value="beta-phosphoglucomutase"/>
    <property type="match status" value="1"/>
</dbReference>
<feature type="binding site" evidence="13">
    <location>
        <begin position="45"/>
        <end position="50"/>
    </location>
    <ligand>
        <name>substrate</name>
    </ligand>
</feature>
<evidence type="ECO:0000256" key="8">
    <source>
        <dbReference type="ARBA" id="ARBA00023277"/>
    </source>
</evidence>
<evidence type="ECO:0000256" key="3">
    <source>
        <dbReference type="ARBA" id="ARBA00022490"/>
    </source>
</evidence>
<feature type="binding site" evidence="13">
    <location>
        <begin position="10"/>
        <end position="12"/>
    </location>
    <ligand>
        <name>substrate</name>
    </ligand>
</feature>
<sequence length="220" mass="24228">MEKLEGIIFDLDGVITDTAEFHYLAWKKLADKFGIEIDRDFNETLKGVSRTDSLERILAYGGRSADFDAKEKAEMAEWKNDVYKEMIEAIQPSDILPGIASFLKELKEAGIRTAIASASKNAEMILRSLGIRDQFDYVVDASKIKKSKPDPEVFLKALELLELSADVCIGVEDAASGVDAIKDAKMRAVGIGSVDILERADLVLASTADLQLEQLRNIGN</sequence>
<evidence type="ECO:0000256" key="10">
    <source>
        <dbReference type="ARBA" id="ARBA00044968"/>
    </source>
</evidence>
<dbReference type="EC" id="5.4.2.6" evidence="10"/>
<dbReference type="GO" id="GO:0000287">
    <property type="term" value="F:magnesium ion binding"/>
    <property type="evidence" value="ECO:0007669"/>
    <property type="project" value="InterPro"/>
</dbReference>
<dbReference type="InterPro" id="IPR006439">
    <property type="entry name" value="HAD-SF_hydro_IA"/>
</dbReference>
<comment type="subcellular location">
    <subcellularLocation>
        <location evidence="1">Cytoplasm</location>
    </subcellularLocation>
</comment>
<keyword evidence="6 14" id="KW-0460">Magnesium</keyword>
<dbReference type="AlphaFoldDB" id="A0A7X0WCW8"/>
<evidence type="ECO:0000313" key="17">
    <source>
        <dbReference type="Proteomes" id="UP000532866"/>
    </source>
</evidence>
<dbReference type="NCBIfam" id="TIGR01990">
    <property type="entry name" value="bPGM"/>
    <property type="match status" value="1"/>
</dbReference>
<protein>
    <recommendedName>
        <fullName evidence="11">Beta-phosphoglucomutase</fullName>
        <ecNumber evidence="10">5.4.2.6</ecNumber>
    </recommendedName>
</protein>
<dbReference type="InterPro" id="IPR023198">
    <property type="entry name" value="PGP-like_dom2"/>
</dbReference>